<keyword evidence="2" id="KW-1185">Reference proteome</keyword>
<dbReference type="Pfam" id="PF07374">
    <property type="entry name" value="DUF1492"/>
    <property type="match status" value="1"/>
</dbReference>
<sequence>MNAKEYLSQAMWLDKMIDNKIRHKESLEALAERVSVDFSREKVSGGTGSTTPMEDAVVKLIDLSYEINDDIDKLVDLKREILETISLVEDYRYRSVLEMRYINGLKWDDIVKYSGYDRRYLLKLHGKALIEIEKIIKEDTKRH</sequence>
<dbReference type="OrthoDB" id="3242975at2"/>
<reference evidence="1 2" key="1">
    <citation type="submission" date="2016-11" db="EMBL/GenBank/DDBJ databases">
        <authorList>
            <person name="Jaros S."/>
            <person name="Januszkiewicz K."/>
            <person name="Wedrychowicz H."/>
        </authorList>
    </citation>
    <scope>NUCLEOTIDE SEQUENCE [LARGE SCALE GENOMIC DNA]</scope>
    <source>
        <strain evidence="1 2">DSM 13106</strain>
    </source>
</reference>
<protein>
    <recommendedName>
        <fullName evidence="3">Phage transcriptional activator, RinA family</fullName>
    </recommendedName>
</protein>
<dbReference type="RefSeq" id="WP_072745224.1">
    <property type="nucleotide sequence ID" value="NZ_FQXR01000018.1"/>
</dbReference>
<evidence type="ECO:0008006" key="3">
    <source>
        <dbReference type="Google" id="ProtNLM"/>
    </source>
</evidence>
<proteinExistence type="predicted"/>
<organism evidence="1 2">
    <name type="scientific">Sporanaerobacter acetigenes DSM 13106</name>
    <dbReference type="NCBI Taxonomy" id="1123281"/>
    <lineage>
        <taxon>Bacteria</taxon>
        <taxon>Bacillati</taxon>
        <taxon>Bacillota</taxon>
        <taxon>Tissierellia</taxon>
        <taxon>Tissierellales</taxon>
        <taxon>Sporanaerobacteraceae</taxon>
        <taxon>Sporanaerobacter</taxon>
    </lineage>
</organism>
<dbReference type="STRING" id="1123281.SAMN02745180_02600"/>
<evidence type="ECO:0000313" key="1">
    <source>
        <dbReference type="EMBL" id="SHI17673.1"/>
    </source>
</evidence>
<dbReference type="EMBL" id="FQXR01000018">
    <property type="protein sequence ID" value="SHI17673.1"/>
    <property type="molecule type" value="Genomic_DNA"/>
</dbReference>
<name>A0A1M5Z194_9FIRM</name>
<dbReference type="AlphaFoldDB" id="A0A1M5Z194"/>
<dbReference type="InterPro" id="IPR010861">
    <property type="entry name" value="DUF1492"/>
</dbReference>
<dbReference type="Proteomes" id="UP000184389">
    <property type="component" value="Unassembled WGS sequence"/>
</dbReference>
<accession>A0A1M5Z194</accession>
<gene>
    <name evidence="1" type="ORF">SAMN02745180_02600</name>
</gene>
<evidence type="ECO:0000313" key="2">
    <source>
        <dbReference type="Proteomes" id="UP000184389"/>
    </source>
</evidence>